<feature type="domain" description="F-box" evidence="1">
    <location>
        <begin position="171"/>
        <end position="205"/>
    </location>
</feature>
<dbReference type="OrthoDB" id="2745718at2759"/>
<dbReference type="EMBL" id="SELW01000645">
    <property type="protein sequence ID" value="TID16223.1"/>
    <property type="molecule type" value="Genomic_DNA"/>
</dbReference>
<dbReference type="AlphaFoldDB" id="A0A4T0WXR6"/>
<name>A0A4T0WXR6_9ASCO</name>
<comment type="caution">
    <text evidence="2">The sequence shown here is derived from an EMBL/GenBank/DDBJ whole genome shotgun (WGS) entry which is preliminary data.</text>
</comment>
<evidence type="ECO:0000313" key="3">
    <source>
        <dbReference type="Proteomes" id="UP000307173"/>
    </source>
</evidence>
<evidence type="ECO:0000259" key="1">
    <source>
        <dbReference type="Pfam" id="PF00646"/>
    </source>
</evidence>
<dbReference type="SUPFAM" id="SSF81383">
    <property type="entry name" value="F-box domain"/>
    <property type="match status" value="1"/>
</dbReference>
<dbReference type="Pfam" id="PF00646">
    <property type="entry name" value="F-box"/>
    <property type="match status" value="1"/>
</dbReference>
<keyword evidence="3" id="KW-1185">Reference proteome</keyword>
<gene>
    <name evidence="2" type="ORF">CANINC_004221</name>
</gene>
<reference evidence="2 3" key="1">
    <citation type="journal article" date="2019" name="Front. Genet.">
        <title>Whole-Genome Sequencing of the Opportunistic Yeast Pathogen Candida inconspicua Uncovers Its Hybrid Origin.</title>
        <authorList>
            <person name="Mixao V."/>
            <person name="Hansen A.P."/>
            <person name="Saus E."/>
            <person name="Boekhout T."/>
            <person name="Lass-Florl C."/>
            <person name="Gabaldon T."/>
        </authorList>
    </citation>
    <scope>NUCLEOTIDE SEQUENCE [LARGE SCALE GENOMIC DNA]</scope>
    <source>
        <strain evidence="2 3">CBS 180</strain>
    </source>
</reference>
<organism evidence="2 3">
    <name type="scientific">Pichia inconspicua</name>
    <dbReference type="NCBI Taxonomy" id="52247"/>
    <lineage>
        <taxon>Eukaryota</taxon>
        <taxon>Fungi</taxon>
        <taxon>Dikarya</taxon>
        <taxon>Ascomycota</taxon>
        <taxon>Saccharomycotina</taxon>
        <taxon>Pichiomycetes</taxon>
        <taxon>Pichiales</taxon>
        <taxon>Pichiaceae</taxon>
        <taxon>Pichia</taxon>
    </lineage>
</organism>
<proteinExistence type="predicted"/>
<protein>
    <recommendedName>
        <fullName evidence="1">F-box domain-containing protein</fullName>
    </recommendedName>
</protein>
<accession>A0A4T0WXR6</accession>
<dbReference type="InterPro" id="IPR036047">
    <property type="entry name" value="F-box-like_dom_sf"/>
</dbReference>
<dbReference type="InterPro" id="IPR001810">
    <property type="entry name" value="F-box_dom"/>
</dbReference>
<evidence type="ECO:0000313" key="2">
    <source>
        <dbReference type="EMBL" id="TID16223.1"/>
    </source>
</evidence>
<sequence>MHVISGTSEENNEIFDRYVSATTAFHTGLTAGAEFLLQDLVLKCEVHFKNTGERHDLHTSILDLLAKISLNNKDYEGGNRYIKLILDIDPDSIRAYYRLFQLQLDVFADEKEALKIHMNACEVIERRGRSHPDYTLFKAMKHRGDKIKLKRSTFFILEETAIVADNLFKVLPIEVVSNIMKLLENEDKINMLHVCKGWRASILSSPQLISLYTIPGYLTTNKLLSFLRLFDQLSPLTEIILEELRIHLSTEARLLRLLLSSQIKCKKLFVNISGTSKLLGKVLVDEGRFGFLANVQYLSLEVETSGCLEFVAEILRMCTNLRQLSIILSYTSTNVEKVRFDQPILLPYVQEISWESSDRCLDTAWFIEKLEFKNVISAKVVKNGTILLRKLKRLTSIELIGSEFVSNANMLFGKDEIDMSRVESIAFVNCHRANRNELIVKENSIPRLKSLRISLTRIRDKDFMDIYNKCRGTLESIELSGELGFNSGSTNFDSLIEPAKLDLKLILENSPKLRRVTHSFRLFSC</sequence>
<dbReference type="Proteomes" id="UP000307173">
    <property type="component" value="Unassembled WGS sequence"/>
</dbReference>